<dbReference type="HOGENOM" id="CLU_1821848_0_0_7"/>
<evidence type="ECO:0000313" key="1">
    <source>
        <dbReference type="EMBL" id="ETW92270.1"/>
    </source>
</evidence>
<dbReference type="AlphaFoldDB" id="W4L3N5"/>
<dbReference type="EMBL" id="AZHX01002986">
    <property type="protein sequence ID" value="ETW92270.1"/>
    <property type="molecule type" value="Genomic_DNA"/>
</dbReference>
<name>W4L3N5_9BACT</name>
<dbReference type="Proteomes" id="UP000019140">
    <property type="component" value="Unassembled WGS sequence"/>
</dbReference>
<accession>W4L3N5</accession>
<protein>
    <submittedName>
        <fullName evidence="1">Uncharacterized protein</fullName>
    </submittedName>
</protein>
<proteinExistence type="predicted"/>
<comment type="caution">
    <text evidence="1">The sequence shown here is derived from an EMBL/GenBank/DDBJ whole genome shotgun (WGS) entry which is preliminary data.</text>
</comment>
<organism evidence="1 2">
    <name type="scientific">Candidatus Entotheonella gemina</name>
    <dbReference type="NCBI Taxonomy" id="1429439"/>
    <lineage>
        <taxon>Bacteria</taxon>
        <taxon>Pseudomonadati</taxon>
        <taxon>Nitrospinota/Tectimicrobiota group</taxon>
        <taxon>Candidatus Tectimicrobiota</taxon>
        <taxon>Candidatus Entotheonellia</taxon>
        <taxon>Candidatus Entotheonellales</taxon>
        <taxon>Candidatus Entotheonellaceae</taxon>
        <taxon>Candidatus Entotheonella</taxon>
    </lineage>
</organism>
<evidence type="ECO:0000313" key="2">
    <source>
        <dbReference type="Proteomes" id="UP000019140"/>
    </source>
</evidence>
<reference evidence="1 2" key="1">
    <citation type="journal article" date="2014" name="Nature">
        <title>An environmental bacterial taxon with a large and distinct metabolic repertoire.</title>
        <authorList>
            <person name="Wilson M.C."/>
            <person name="Mori T."/>
            <person name="Ruckert C."/>
            <person name="Uria A.R."/>
            <person name="Helf M.J."/>
            <person name="Takada K."/>
            <person name="Gernert C."/>
            <person name="Steffens U.A."/>
            <person name="Heycke N."/>
            <person name="Schmitt S."/>
            <person name="Rinke C."/>
            <person name="Helfrich E.J."/>
            <person name="Brachmann A.O."/>
            <person name="Gurgui C."/>
            <person name="Wakimoto T."/>
            <person name="Kracht M."/>
            <person name="Crusemann M."/>
            <person name="Hentschel U."/>
            <person name="Abe I."/>
            <person name="Matsunaga S."/>
            <person name="Kalinowski J."/>
            <person name="Takeyama H."/>
            <person name="Piel J."/>
        </authorList>
    </citation>
    <scope>NUCLEOTIDE SEQUENCE [LARGE SCALE GENOMIC DNA]</scope>
    <source>
        <strain evidence="2">TSY2</strain>
    </source>
</reference>
<keyword evidence="2" id="KW-1185">Reference proteome</keyword>
<gene>
    <name evidence="1" type="ORF">ETSY2_53940</name>
</gene>
<sequence>MAIDNGLSPEDQRLLEAIGQLRREQSLSPDLHQRIMDAARQTPLPIPPTGLPERVMDSVSRYVGHARRRLSSADLYGLVSDAVLSAEMAAQAGFRTRPAASSSAEITVIDRLSPFTLVASAWSYPAFPPELMAWQRMQPAE</sequence>